<dbReference type="EMBL" id="CP060695">
    <property type="protein sequence ID" value="QNM84964.1"/>
    <property type="molecule type" value="Genomic_DNA"/>
</dbReference>
<keyword evidence="2" id="KW-1185">Reference proteome</keyword>
<dbReference type="Proteomes" id="UP000515808">
    <property type="component" value="Chromosome"/>
</dbReference>
<proteinExistence type="predicted"/>
<gene>
    <name evidence="1" type="ORF">H9W90_12290</name>
</gene>
<reference evidence="1 2" key="1">
    <citation type="submission" date="2020-08" db="EMBL/GenBank/DDBJ databases">
        <title>Polaribacter sp. L12M9 isolated from gut of the Korean scallop.</title>
        <authorList>
            <person name="Jeong Y.S."/>
        </authorList>
    </citation>
    <scope>NUCLEOTIDE SEQUENCE [LARGE SCALE GENOMIC DNA]</scope>
    <source>
        <strain evidence="1 2">L12M9</strain>
    </source>
</reference>
<dbReference type="AlphaFoldDB" id="A0A7G9L8L5"/>
<name>A0A7G9L8L5_9FLAO</name>
<organism evidence="1 2">
    <name type="scientific">Polaribacter pectinis</name>
    <dbReference type="NCBI Taxonomy" id="2738844"/>
    <lineage>
        <taxon>Bacteria</taxon>
        <taxon>Pseudomonadati</taxon>
        <taxon>Bacteroidota</taxon>
        <taxon>Flavobacteriia</taxon>
        <taxon>Flavobacteriales</taxon>
        <taxon>Flavobacteriaceae</taxon>
    </lineage>
</organism>
<evidence type="ECO:0000313" key="2">
    <source>
        <dbReference type="Proteomes" id="UP000515808"/>
    </source>
</evidence>
<dbReference type="KEGG" id="ppec:H9W90_12290"/>
<sequence>MKNAILISMFISMGFVLKSESNQTSFENINKEEVTATFDGAEGNYYFFTDSNNKALQFEDVDEKVKKSYDLINGDYVGKEFNINYKGEKIVNLKRIDN</sequence>
<accession>A0A7G9L8L5</accession>
<protein>
    <submittedName>
        <fullName evidence="1">Uncharacterized protein</fullName>
    </submittedName>
</protein>
<dbReference type="RefSeq" id="WP_187481884.1">
    <property type="nucleotide sequence ID" value="NZ_CP060695.1"/>
</dbReference>
<evidence type="ECO:0000313" key="1">
    <source>
        <dbReference type="EMBL" id="QNM84964.1"/>
    </source>
</evidence>